<sequence length="1189" mass="129092">MKIRTLFLKAFGPFTDTTLDFSGPAGLHLIYGANEAGKSSALRAITDLRYGIPMRSKDDFVHEFKNMRVAGCFEDVAGRAVGLARRKGNNDTLTGADPLTGMQLAGGVVSPEVLLALTGGVAREQFETMYGLNSQHLRKGGQLLIQGEGELGAALFEASTGSAGIKQMLQTLQEDAKKYFNPRSKAPVLNEALRQLDEAKQRYRLAVTKPDQWKILKREHEAAELHLATVRRDLAGQRRRQAELAELRAVEPLLQQLALNEQGWAQVEGHVALPENGRELRLAALQQQAQARQALLEAQAALADCRAALQALHIEPLLLTHAPAIDRLAADLALARHGRDERLKLQAQADSEAGQLLLQAAQIMGSGQSPDSLEAFFQRAPSAADQAELARLLDEAKSLTLALQHAQERLDASQRKLALHRRELLEAPALPLQQALAMALAQAQLLGDAPQRLAEQHAALSAEQRRLAQALADLGLDSAAQLAASRWLASAEIDAYEHTRRDLGQQVVLSKSKSEELQTHLDSQQRRHKSLCATGEVVTAETLRQARAVRDAGWQTIRSAFIDRPAAAAEPVTESPGHQPQSLAADLPHAFERAQTQADRQADLLREGATRAAEVAECEQRIAEMTQALAEHQRARAEQAQALAVLDENWRCTLARLGLPVGTAALVREWQALRQSALERHERLISAEQAHAGLARQVSAATQPLLAALGELGLAAPDEAAPLQVLMKLGADADRRLLAQQAAIAQRASDMASLAQDIEDGQASVAELTALRQGCQRTLDDKARLLYLGQGAAAETLKARLAELQRWVQNYQRHAEHLGQVRAMKDSEDAALDAASALGQLVQEPVWDHQAAWLDALALRLAQTRDAVQLKAAGERSEAEELRRQQRAQADLQSAAQALAQLVAQAGAENADALPEAETRSEQRRTAAARLQDLQEQLARTSAKDAATLRAELAGLDRVAIDGEKQACAADIARLEADEQAAIDAEQAARIALAQIDTSDAAAQAREEMEAAIARYRAGVRPWAQLKLAQALLGEALRRHREKAQGPVVALAGEYFRLMTGGRFVRLRVDEDHDAPVLLAESAQGQRMEVAALSEGTADQLYLALRLAALEVQRKPDRMMPLVLDDVLMTADDERAASMFSALAKFAAAGQVLVFTHHHHLLQVASGALGHDGLRVHRLEAAFERHPAP</sequence>
<feature type="coiled-coil region" evidence="1">
    <location>
        <begin position="389"/>
        <end position="423"/>
    </location>
</feature>
<evidence type="ECO:0000313" key="3">
    <source>
        <dbReference type="EMBL" id="XBP68676.1"/>
    </source>
</evidence>
<dbReference type="EMBL" id="CP157675">
    <property type="protein sequence ID" value="XBP68676.1"/>
    <property type="molecule type" value="Genomic_DNA"/>
</dbReference>
<dbReference type="InterPro" id="IPR038734">
    <property type="entry name" value="YhaN_AAA"/>
</dbReference>
<dbReference type="Gene3D" id="3.40.50.300">
    <property type="entry name" value="P-loop containing nucleotide triphosphate hydrolases"/>
    <property type="match status" value="2"/>
</dbReference>
<dbReference type="InterPro" id="IPR027417">
    <property type="entry name" value="P-loop_NTPase"/>
</dbReference>
<name>A0AAU7LM59_9BURK</name>
<gene>
    <name evidence="3" type="ORF">ABLV49_12210</name>
</gene>
<dbReference type="SUPFAM" id="SSF52540">
    <property type="entry name" value="P-loop containing nucleoside triphosphate hydrolases"/>
    <property type="match status" value="1"/>
</dbReference>
<dbReference type="RefSeq" id="WP_349276729.1">
    <property type="nucleotide sequence ID" value="NZ_CBCSCU010000011.1"/>
</dbReference>
<dbReference type="PANTHER" id="PTHR41259:SF1">
    <property type="entry name" value="DOUBLE-STRAND BREAK REPAIR RAD50 ATPASE, PUTATIVE-RELATED"/>
    <property type="match status" value="1"/>
</dbReference>
<accession>A0AAU7LM59</accession>
<feature type="domain" description="YhaN AAA" evidence="2">
    <location>
        <begin position="1"/>
        <end position="213"/>
    </location>
</feature>
<evidence type="ECO:0000256" key="1">
    <source>
        <dbReference type="SAM" id="Coils"/>
    </source>
</evidence>
<dbReference type="PANTHER" id="PTHR41259">
    <property type="entry name" value="DOUBLE-STRAND BREAK REPAIR RAD50 ATPASE, PUTATIVE-RELATED"/>
    <property type="match status" value="1"/>
</dbReference>
<keyword evidence="1" id="KW-0175">Coiled coil</keyword>
<evidence type="ECO:0000259" key="2">
    <source>
        <dbReference type="Pfam" id="PF13514"/>
    </source>
</evidence>
<feature type="coiled-coil region" evidence="1">
    <location>
        <begin position="865"/>
        <end position="944"/>
    </location>
</feature>
<organism evidence="3">
    <name type="scientific">Polaromonas hydrogenivorans</name>
    <dbReference type="NCBI Taxonomy" id="335476"/>
    <lineage>
        <taxon>Bacteria</taxon>
        <taxon>Pseudomonadati</taxon>
        <taxon>Pseudomonadota</taxon>
        <taxon>Betaproteobacteria</taxon>
        <taxon>Burkholderiales</taxon>
        <taxon>Comamonadaceae</taxon>
        <taxon>Polaromonas</taxon>
    </lineage>
</organism>
<feature type="coiled-coil region" evidence="1">
    <location>
        <begin position="615"/>
        <end position="649"/>
    </location>
</feature>
<protein>
    <submittedName>
        <fullName evidence="3">AAA family ATPase</fullName>
    </submittedName>
</protein>
<dbReference type="Pfam" id="PF13514">
    <property type="entry name" value="AAA_27"/>
    <property type="match status" value="1"/>
</dbReference>
<dbReference type="AlphaFoldDB" id="A0AAU7LM59"/>
<reference evidence="3" key="1">
    <citation type="submission" date="2024-05" db="EMBL/GenBank/DDBJ databases">
        <authorList>
            <person name="Bunk B."/>
            <person name="Swiderski J."/>
            <person name="Sproer C."/>
            <person name="Thiel V."/>
        </authorList>
    </citation>
    <scope>NUCLEOTIDE SEQUENCE</scope>
    <source>
        <strain evidence="3">DSM 17735</strain>
    </source>
</reference>
<proteinExistence type="predicted"/>